<evidence type="ECO:0000313" key="2">
    <source>
        <dbReference type="EnsemblPlants" id="KRH70203"/>
    </source>
</evidence>
<keyword evidence="3" id="KW-1185">Reference proteome</keyword>
<organism evidence="1">
    <name type="scientific">Glycine max</name>
    <name type="common">Soybean</name>
    <name type="synonym">Glycine hispida</name>
    <dbReference type="NCBI Taxonomy" id="3847"/>
    <lineage>
        <taxon>Eukaryota</taxon>
        <taxon>Viridiplantae</taxon>
        <taxon>Streptophyta</taxon>
        <taxon>Embryophyta</taxon>
        <taxon>Tracheophyta</taxon>
        <taxon>Spermatophyta</taxon>
        <taxon>Magnoliopsida</taxon>
        <taxon>eudicotyledons</taxon>
        <taxon>Gunneridae</taxon>
        <taxon>Pentapetalae</taxon>
        <taxon>rosids</taxon>
        <taxon>fabids</taxon>
        <taxon>Fabales</taxon>
        <taxon>Fabaceae</taxon>
        <taxon>Papilionoideae</taxon>
        <taxon>50 kb inversion clade</taxon>
        <taxon>NPAAA clade</taxon>
        <taxon>indigoferoid/millettioid clade</taxon>
        <taxon>Phaseoleae</taxon>
        <taxon>Glycine</taxon>
        <taxon>Glycine subgen. Soja</taxon>
    </lineage>
</organism>
<gene>
    <name evidence="1" type="ORF">GLYMA_02G074900</name>
</gene>
<dbReference type="Proteomes" id="UP000008827">
    <property type="component" value="Chromosome 2"/>
</dbReference>
<dbReference type="CDD" id="cd06222">
    <property type="entry name" value="RNase_H_like"/>
    <property type="match status" value="1"/>
</dbReference>
<dbReference type="PANTHER" id="PTHR47723">
    <property type="entry name" value="OS05G0353850 PROTEIN"/>
    <property type="match status" value="1"/>
</dbReference>
<dbReference type="PANTHER" id="PTHR47723:SF19">
    <property type="entry name" value="POLYNUCLEOTIDYL TRANSFERASE, RIBONUCLEASE H-LIKE SUPERFAMILY PROTEIN"/>
    <property type="match status" value="1"/>
</dbReference>
<evidence type="ECO:0008006" key="4">
    <source>
        <dbReference type="Google" id="ProtNLM"/>
    </source>
</evidence>
<evidence type="ECO:0000313" key="1">
    <source>
        <dbReference type="EMBL" id="KRH70203.1"/>
    </source>
</evidence>
<evidence type="ECO:0000313" key="3">
    <source>
        <dbReference type="Proteomes" id="UP000008827"/>
    </source>
</evidence>
<reference evidence="1" key="3">
    <citation type="submission" date="2018-07" db="EMBL/GenBank/DDBJ databases">
        <title>WGS assembly of Glycine max.</title>
        <authorList>
            <person name="Schmutz J."/>
            <person name="Cannon S."/>
            <person name="Schlueter J."/>
            <person name="Ma J."/>
            <person name="Mitros T."/>
            <person name="Nelson W."/>
            <person name="Hyten D."/>
            <person name="Song Q."/>
            <person name="Thelen J."/>
            <person name="Cheng J."/>
            <person name="Xu D."/>
            <person name="Hellsten U."/>
            <person name="May G."/>
            <person name="Yu Y."/>
            <person name="Sakurai T."/>
            <person name="Umezawa T."/>
            <person name="Bhattacharyya M."/>
            <person name="Sandhu D."/>
            <person name="Valliyodan B."/>
            <person name="Lindquist E."/>
            <person name="Peto M."/>
            <person name="Grant D."/>
            <person name="Shu S."/>
            <person name="Goodstein D."/>
            <person name="Barry K."/>
            <person name="Futrell-Griggs M."/>
            <person name="Abernathy B."/>
            <person name="Du J."/>
            <person name="Tian Z."/>
            <person name="Zhu L."/>
            <person name="Gill N."/>
            <person name="Joshi T."/>
            <person name="Libault M."/>
            <person name="Sethuraman A."/>
            <person name="Zhang X."/>
            <person name="Shinozaki K."/>
            <person name="Nguyen H."/>
            <person name="Wing R."/>
            <person name="Cregan P."/>
            <person name="Specht J."/>
            <person name="Grimwood J."/>
            <person name="Rokhsar D."/>
            <person name="Stacey G."/>
            <person name="Shoemaker R."/>
            <person name="Jackson S."/>
        </authorList>
    </citation>
    <scope>NUCLEOTIDE SEQUENCE</scope>
    <source>
        <tissue evidence="1">Callus</tissue>
    </source>
</reference>
<dbReference type="AlphaFoldDB" id="A0A0R0L0A6"/>
<reference evidence="2" key="2">
    <citation type="submission" date="2018-02" db="UniProtKB">
        <authorList>
            <consortium name="EnsemblPlants"/>
        </authorList>
    </citation>
    <scope>IDENTIFICATION</scope>
    <source>
        <strain evidence="2">Williams 82</strain>
    </source>
</reference>
<reference evidence="1 2" key="1">
    <citation type="journal article" date="2010" name="Nature">
        <title>Genome sequence of the palaeopolyploid soybean.</title>
        <authorList>
            <person name="Schmutz J."/>
            <person name="Cannon S.B."/>
            <person name="Schlueter J."/>
            <person name="Ma J."/>
            <person name="Mitros T."/>
            <person name="Nelson W."/>
            <person name="Hyten D.L."/>
            <person name="Song Q."/>
            <person name="Thelen J.J."/>
            <person name="Cheng J."/>
            <person name="Xu D."/>
            <person name="Hellsten U."/>
            <person name="May G.D."/>
            <person name="Yu Y."/>
            <person name="Sakurai T."/>
            <person name="Umezawa T."/>
            <person name="Bhattacharyya M.K."/>
            <person name="Sandhu D."/>
            <person name="Valliyodan B."/>
            <person name="Lindquist E."/>
            <person name="Peto M."/>
            <person name="Grant D."/>
            <person name="Shu S."/>
            <person name="Goodstein D."/>
            <person name="Barry K."/>
            <person name="Futrell-Griggs M."/>
            <person name="Abernathy B."/>
            <person name="Du J."/>
            <person name="Tian Z."/>
            <person name="Zhu L."/>
            <person name="Gill N."/>
            <person name="Joshi T."/>
            <person name="Libault M."/>
            <person name="Sethuraman A."/>
            <person name="Zhang X.-C."/>
            <person name="Shinozaki K."/>
            <person name="Nguyen H.T."/>
            <person name="Wing R.A."/>
            <person name="Cregan P."/>
            <person name="Specht J."/>
            <person name="Grimwood J."/>
            <person name="Rokhsar D."/>
            <person name="Stacey G."/>
            <person name="Shoemaker R.C."/>
            <person name="Jackson S.A."/>
        </authorList>
    </citation>
    <scope>NUCLEOTIDE SEQUENCE</scope>
    <source>
        <strain evidence="2">cv. Williams 82</strain>
        <tissue evidence="1">Callus</tissue>
    </source>
</reference>
<dbReference type="InterPro" id="IPR044730">
    <property type="entry name" value="RNase_H-like_dom_plant"/>
</dbReference>
<dbReference type="SUPFAM" id="SSF53098">
    <property type="entry name" value="Ribonuclease H-like"/>
    <property type="match status" value="1"/>
</dbReference>
<proteinExistence type="predicted"/>
<accession>A0A0R0L0A6</accession>
<dbReference type="InParanoid" id="A0A0R0L0A6"/>
<dbReference type="EnsemblPlants" id="KRH70203">
    <property type="protein sequence ID" value="KRH70203"/>
    <property type="gene ID" value="GLYMA_02G074900"/>
</dbReference>
<dbReference type="Gramene" id="KRH70203">
    <property type="protein sequence ID" value="KRH70203"/>
    <property type="gene ID" value="GLYMA_02G074900"/>
</dbReference>
<protein>
    <recommendedName>
        <fullName evidence="4">RNase H type-1 domain-containing protein</fullName>
    </recommendedName>
</protein>
<sequence>MNQILSLLKIVTRTCDKNVSQQQQRLIQWQPSQPGEHKLNVDGSYFDNSSKDGFGGLIRNNHGHWIVGFYGSSIYHDINVAWLDGVCHLTTCGSDSKVALQLITDGVISSQTFYSLIQKIRSFLHLHWKLMFRHSLR</sequence>
<dbReference type="OMA" id="HDINVAW"/>
<dbReference type="EMBL" id="CM000835">
    <property type="protein sequence ID" value="KRH70203.1"/>
    <property type="molecule type" value="Genomic_DNA"/>
</dbReference>
<dbReference type="InterPro" id="IPR053151">
    <property type="entry name" value="RNase_H-like"/>
</dbReference>
<name>A0A0R0L0A6_SOYBN</name>
<dbReference type="InterPro" id="IPR012337">
    <property type="entry name" value="RNaseH-like_sf"/>
</dbReference>